<dbReference type="InterPro" id="IPR036986">
    <property type="entry name" value="S4_RNA-bd_sf"/>
</dbReference>
<dbReference type="EMBL" id="VLKH01000001">
    <property type="protein sequence ID" value="TWH83950.1"/>
    <property type="molecule type" value="Genomic_DNA"/>
</dbReference>
<gene>
    <name evidence="2" type="ORF">LY60_00572</name>
</gene>
<dbReference type="AlphaFoldDB" id="A0A562JL84"/>
<dbReference type="PROSITE" id="PS50889">
    <property type="entry name" value="S4"/>
    <property type="match status" value="1"/>
</dbReference>
<reference evidence="2 3" key="1">
    <citation type="submission" date="2019-07" db="EMBL/GenBank/DDBJ databases">
        <title>Genomic Encyclopedia of Type Strains, Phase I: the one thousand microbial genomes (KMG-I) project.</title>
        <authorList>
            <person name="Kyrpides N."/>
        </authorList>
    </citation>
    <scope>NUCLEOTIDE SEQUENCE [LARGE SCALE GENOMIC DNA]</scope>
    <source>
        <strain evidence="2 3">DSM 13558</strain>
    </source>
</reference>
<dbReference type="Proteomes" id="UP000315343">
    <property type="component" value="Unassembled WGS sequence"/>
</dbReference>
<dbReference type="CDD" id="cd00165">
    <property type="entry name" value="S4"/>
    <property type="match status" value="1"/>
</dbReference>
<dbReference type="SUPFAM" id="SSF55174">
    <property type="entry name" value="Alpha-L RNA-binding motif"/>
    <property type="match status" value="1"/>
</dbReference>
<keyword evidence="3" id="KW-1185">Reference proteome</keyword>
<evidence type="ECO:0000256" key="1">
    <source>
        <dbReference type="PROSITE-ProRule" id="PRU00182"/>
    </source>
</evidence>
<evidence type="ECO:0000313" key="3">
    <source>
        <dbReference type="Proteomes" id="UP000315343"/>
    </source>
</evidence>
<accession>A0A562JL84</accession>
<dbReference type="Gene3D" id="3.10.290.10">
    <property type="entry name" value="RNA-binding S4 domain"/>
    <property type="match status" value="1"/>
</dbReference>
<name>A0A562JL84_9FIRM</name>
<dbReference type="OrthoDB" id="9811532at2"/>
<proteinExistence type="predicted"/>
<dbReference type="RefSeq" id="WP_019228799.1">
    <property type="nucleotide sequence ID" value="NZ_DAMBUX010000006.1"/>
</dbReference>
<organism evidence="2 3">
    <name type="scientific">Sedimentibacter saalensis</name>
    <dbReference type="NCBI Taxonomy" id="130788"/>
    <lineage>
        <taxon>Bacteria</taxon>
        <taxon>Bacillati</taxon>
        <taxon>Bacillota</taxon>
        <taxon>Tissierellia</taxon>
        <taxon>Sedimentibacter</taxon>
    </lineage>
</organism>
<keyword evidence="1" id="KW-0694">RNA-binding</keyword>
<dbReference type="Pfam" id="PF13275">
    <property type="entry name" value="S4_2"/>
    <property type="match status" value="1"/>
</dbReference>
<dbReference type="GO" id="GO:0003723">
    <property type="term" value="F:RNA binding"/>
    <property type="evidence" value="ECO:0007669"/>
    <property type="project" value="UniProtKB-KW"/>
</dbReference>
<sequence>MENIYISTEYIKLDQLLKFVNAVEGGGMAKNVILDGLVKVNGEVELQRGKKLREGDIVEFNGEEYIISTEEK</sequence>
<protein>
    <submittedName>
        <fullName evidence="2">Ribosome-associated protein</fullName>
    </submittedName>
</protein>
<comment type="caution">
    <text evidence="2">The sequence shown here is derived from an EMBL/GenBank/DDBJ whole genome shotgun (WGS) entry which is preliminary data.</text>
</comment>
<evidence type="ECO:0000313" key="2">
    <source>
        <dbReference type="EMBL" id="TWH83950.1"/>
    </source>
</evidence>